<dbReference type="Proteomes" id="UP001498398">
    <property type="component" value="Unassembled WGS sequence"/>
</dbReference>
<proteinExistence type="predicted"/>
<keyword evidence="3" id="KW-1185">Reference proteome</keyword>
<sequence>MDPHSSAHLLFRIYPPSLRPLRAHHPYKRVLQIIHQQQKELGISQKEMNRFLDAIRSLTIPTGPRPTPAAPESPVTSARATPNLEHQNEDSHPSQSSTASV</sequence>
<evidence type="ECO:0000313" key="2">
    <source>
        <dbReference type="EMBL" id="KAK7460414.1"/>
    </source>
</evidence>
<protein>
    <submittedName>
        <fullName evidence="2">Uncharacterized protein</fullName>
    </submittedName>
</protein>
<dbReference type="EMBL" id="JBANRG010000015">
    <property type="protein sequence ID" value="KAK7460414.1"/>
    <property type="molecule type" value="Genomic_DNA"/>
</dbReference>
<organism evidence="2 3">
    <name type="scientific">Marasmiellus scandens</name>
    <dbReference type="NCBI Taxonomy" id="2682957"/>
    <lineage>
        <taxon>Eukaryota</taxon>
        <taxon>Fungi</taxon>
        <taxon>Dikarya</taxon>
        <taxon>Basidiomycota</taxon>
        <taxon>Agaricomycotina</taxon>
        <taxon>Agaricomycetes</taxon>
        <taxon>Agaricomycetidae</taxon>
        <taxon>Agaricales</taxon>
        <taxon>Marasmiineae</taxon>
        <taxon>Omphalotaceae</taxon>
        <taxon>Marasmiellus</taxon>
    </lineage>
</organism>
<name>A0ABR1JH36_9AGAR</name>
<evidence type="ECO:0000256" key="1">
    <source>
        <dbReference type="SAM" id="MobiDB-lite"/>
    </source>
</evidence>
<accession>A0ABR1JH36</accession>
<feature type="region of interest" description="Disordered" evidence="1">
    <location>
        <begin position="58"/>
        <end position="101"/>
    </location>
</feature>
<comment type="caution">
    <text evidence="2">The sequence shown here is derived from an EMBL/GenBank/DDBJ whole genome shotgun (WGS) entry which is preliminary data.</text>
</comment>
<gene>
    <name evidence="2" type="ORF">VKT23_009134</name>
</gene>
<evidence type="ECO:0000313" key="3">
    <source>
        <dbReference type="Proteomes" id="UP001498398"/>
    </source>
</evidence>
<reference evidence="2 3" key="1">
    <citation type="submission" date="2024-01" db="EMBL/GenBank/DDBJ databases">
        <title>A draft genome for the cacao thread blight pathogen Marasmiellus scandens.</title>
        <authorList>
            <person name="Baruah I.K."/>
            <person name="Leung J."/>
            <person name="Bukari Y."/>
            <person name="Amoako-Attah I."/>
            <person name="Meinhardt L.W."/>
            <person name="Bailey B.A."/>
            <person name="Cohen S.P."/>
        </authorList>
    </citation>
    <scope>NUCLEOTIDE SEQUENCE [LARGE SCALE GENOMIC DNA]</scope>
    <source>
        <strain evidence="2 3">GH-19</strain>
    </source>
</reference>